<dbReference type="RefSeq" id="WP_145033751.1">
    <property type="nucleotide sequence ID" value="NZ_CP036271.1"/>
</dbReference>
<sequence length="322" mass="34824" precursor="true">MRRSGRSLLLFSTLALATGPAMAEQPVSKSATPATNSSPASEPQLPTAADVAVDIVQPGTSAKSVRDSARAAVPVGKLAPEHQRLAQSVLGDISLFRRLPTVRAKLDPRVYQYFIDNPDAAVSIWRVLGISKLELKQKSPGIFEADTGDGSSGTVSLLHRTPTSCIVFCDGLFKSPVLAKPIKARALVTLNAVIEPQADGTTNITHTADMFVSFPSLAVETIARMVSPLSYKYADRNIEEITSFLRMMDVSMSRQPGWIEQIAQLMEGVSEERNRQLLQVTAAVYVDAQRRSFASRGEAFQLKSIQPPVQKVSGAESATRTK</sequence>
<keyword evidence="4" id="KW-1185">Reference proteome</keyword>
<proteinExistence type="predicted"/>
<feature type="chain" id="PRO_5021794262" evidence="2">
    <location>
        <begin position="24"/>
        <end position="322"/>
    </location>
</feature>
<reference evidence="3 4" key="1">
    <citation type="submission" date="2019-02" db="EMBL/GenBank/DDBJ databases">
        <title>Deep-cultivation of Planctomycetes and their phenomic and genomic characterization uncovers novel biology.</title>
        <authorList>
            <person name="Wiegand S."/>
            <person name="Jogler M."/>
            <person name="Boedeker C."/>
            <person name="Pinto D."/>
            <person name="Vollmers J."/>
            <person name="Rivas-Marin E."/>
            <person name="Kohn T."/>
            <person name="Peeters S.H."/>
            <person name="Heuer A."/>
            <person name="Rast P."/>
            <person name="Oberbeckmann S."/>
            <person name="Bunk B."/>
            <person name="Jeske O."/>
            <person name="Meyerdierks A."/>
            <person name="Storesund J.E."/>
            <person name="Kallscheuer N."/>
            <person name="Luecker S."/>
            <person name="Lage O.M."/>
            <person name="Pohl T."/>
            <person name="Merkel B.J."/>
            <person name="Hornburger P."/>
            <person name="Mueller R.-W."/>
            <person name="Bruemmer F."/>
            <person name="Labrenz M."/>
            <person name="Spormann A.M."/>
            <person name="Op den Camp H."/>
            <person name="Overmann J."/>
            <person name="Amann R."/>
            <person name="Jetten M.S.M."/>
            <person name="Mascher T."/>
            <person name="Medema M.H."/>
            <person name="Devos D.P."/>
            <person name="Kaster A.-K."/>
            <person name="Ovreas L."/>
            <person name="Rohde M."/>
            <person name="Galperin M.Y."/>
            <person name="Jogler C."/>
        </authorList>
    </citation>
    <scope>NUCLEOTIDE SEQUENCE [LARGE SCALE GENOMIC DNA]</scope>
    <source>
        <strain evidence="3 4">Pan44</strain>
    </source>
</reference>
<name>A0A517SJQ7_9PLAN</name>
<organism evidence="3 4">
    <name type="scientific">Caulifigura coniformis</name>
    <dbReference type="NCBI Taxonomy" id="2527983"/>
    <lineage>
        <taxon>Bacteria</taxon>
        <taxon>Pseudomonadati</taxon>
        <taxon>Planctomycetota</taxon>
        <taxon>Planctomycetia</taxon>
        <taxon>Planctomycetales</taxon>
        <taxon>Planctomycetaceae</taxon>
        <taxon>Caulifigura</taxon>
    </lineage>
</organism>
<feature type="signal peptide" evidence="2">
    <location>
        <begin position="1"/>
        <end position="23"/>
    </location>
</feature>
<dbReference type="KEGG" id="ccos:Pan44_44170"/>
<dbReference type="Proteomes" id="UP000315700">
    <property type="component" value="Chromosome"/>
</dbReference>
<accession>A0A517SJQ7</accession>
<dbReference type="EMBL" id="CP036271">
    <property type="protein sequence ID" value="QDT56363.1"/>
    <property type="molecule type" value="Genomic_DNA"/>
</dbReference>
<evidence type="ECO:0000313" key="3">
    <source>
        <dbReference type="EMBL" id="QDT56363.1"/>
    </source>
</evidence>
<dbReference type="AlphaFoldDB" id="A0A517SJQ7"/>
<protein>
    <submittedName>
        <fullName evidence="3">Uncharacterized protein</fullName>
    </submittedName>
</protein>
<feature type="region of interest" description="Disordered" evidence="1">
    <location>
        <begin position="22"/>
        <end position="45"/>
    </location>
</feature>
<evidence type="ECO:0000256" key="1">
    <source>
        <dbReference type="SAM" id="MobiDB-lite"/>
    </source>
</evidence>
<keyword evidence="2" id="KW-0732">Signal</keyword>
<dbReference type="OrthoDB" id="291981at2"/>
<dbReference type="InParanoid" id="A0A517SJQ7"/>
<evidence type="ECO:0000313" key="4">
    <source>
        <dbReference type="Proteomes" id="UP000315700"/>
    </source>
</evidence>
<evidence type="ECO:0000256" key="2">
    <source>
        <dbReference type="SAM" id="SignalP"/>
    </source>
</evidence>
<feature type="compositionally biased region" description="Low complexity" evidence="1">
    <location>
        <begin position="28"/>
        <end position="43"/>
    </location>
</feature>
<gene>
    <name evidence="3" type="ORF">Pan44_44170</name>
</gene>